<proteinExistence type="predicted"/>
<feature type="transmembrane region" description="Helical" evidence="5">
    <location>
        <begin position="30"/>
        <end position="48"/>
    </location>
</feature>
<evidence type="ECO:0000256" key="3">
    <source>
        <dbReference type="ARBA" id="ARBA00022989"/>
    </source>
</evidence>
<evidence type="ECO:0000313" key="6">
    <source>
        <dbReference type="EMBL" id="PTU74216.1"/>
    </source>
</evidence>
<sequence length="183" mass="21232">MTVSNWIFLATAAALLLMSWRSLRPPLRHGFYRLFGFQAINALAWLSYPAWRLPTEHPLQLLSGLLLLCSLYLVVHGLYLLVRRGGRNEQRRDPGNFAFENTARLVDEGLYGYIRHPMYASLLFLLWGFYLKAPGVVTTLLVVGGSLALFKAARVEEWENLRTFGRVYRAYIRRTRMFIPYLF</sequence>
<evidence type="ECO:0000313" key="7">
    <source>
        <dbReference type="Proteomes" id="UP000244064"/>
    </source>
</evidence>
<keyword evidence="6" id="KW-0489">Methyltransferase</keyword>
<organism evidence="6 7">
    <name type="scientific">Pseudomonas mangrovi</name>
    <dbReference type="NCBI Taxonomy" id="2161748"/>
    <lineage>
        <taxon>Bacteria</taxon>
        <taxon>Pseudomonadati</taxon>
        <taxon>Pseudomonadota</taxon>
        <taxon>Gammaproteobacteria</taxon>
        <taxon>Pseudomonadales</taxon>
        <taxon>Pseudomonadaceae</taxon>
        <taxon>Pseudomonas</taxon>
    </lineage>
</organism>
<comment type="caution">
    <text evidence="6">The sequence shown here is derived from an EMBL/GenBank/DDBJ whole genome shotgun (WGS) entry which is preliminary data.</text>
</comment>
<feature type="transmembrane region" description="Helical" evidence="5">
    <location>
        <begin position="6"/>
        <end position="23"/>
    </location>
</feature>
<name>A0A2T5P8Z6_9PSED</name>
<accession>A0A2T5P8Z6</accession>
<keyword evidence="4 5" id="KW-0472">Membrane</keyword>
<protein>
    <submittedName>
        <fullName evidence="6">Protein-S-isoprenylcysteine methyltransferase</fullName>
    </submittedName>
</protein>
<dbReference type="Proteomes" id="UP000244064">
    <property type="component" value="Unassembled WGS sequence"/>
</dbReference>
<evidence type="ECO:0000256" key="5">
    <source>
        <dbReference type="SAM" id="Phobius"/>
    </source>
</evidence>
<evidence type="ECO:0000256" key="4">
    <source>
        <dbReference type="ARBA" id="ARBA00023136"/>
    </source>
</evidence>
<dbReference type="InterPro" id="IPR007318">
    <property type="entry name" value="Phopholipid_MeTrfase"/>
</dbReference>
<dbReference type="RefSeq" id="WP_108107324.1">
    <property type="nucleotide sequence ID" value="NZ_QASN01000018.1"/>
</dbReference>
<dbReference type="GO" id="GO:0012505">
    <property type="term" value="C:endomembrane system"/>
    <property type="evidence" value="ECO:0007669"/>
    <property type="project" value="UniProtKB-SubCell"/>
</dbReference>
<evidence type="ECO:0000256" key="2">
    <source>
        <dbReference type="ARBA" id="ARBA00022692"/>
    </source>
</evidence>
<keyword evidence="2 5" id="KW-0812">Transmembrane</keyword>
<evidence type="ECO:0000256" key="1">
    <source>
        <dbReference type="ARBA" id="ARBA00004127"/>
    </source>
</evidence>
<dbReference type="OrthoDB" id="9811969at2"/>
<gene>
    <name evidence="6" type="ORF">DBO85_10995</name>
</gene>
<keyword evidence="3 5" id="KW-1133">Transmembrane helix</keyword>
<dbReference type="EMBL" id="QASN01000018">
    <property type="protein sequence ID" value="PTU74216.1"/>
    <property type="molecule type" value="Genomic_DNA"/>
</dbReference>
<dbReference type="Pfam" id="PF04191">
    <property type="entry name" value="PEMT"/>
    <property type="match status" value="1"/>
</dbReference>
<comment type="subcellular location">
    <subcellularLocation>
        <location evidence="1">Endomembrane system</location>
        <topology evidence="1">Multi-pass membrane protein</topology>
    </subcellularLocation>
</comment>
<dbReference type="GO" id="GO:0032259">
    <property type="term" value="P:methylation"/>
    <property type="evidence" value="ECO:0007669"/>
    <property type="project" value="UniProtKB-KW"/>
</dbReference>
<dbReference type="GO" id="GO:0008168">
    <property type="term" value="F:methyltransferase activity"/>
    <property type="evidence" value="ECO:0007669"/>
    <property type="project" value="UniProtKB-KW"/>
</dbReference>
<reference evidence="6 7" key="1">
    <citation type="submission" date="2018-04" db="EMBL/GenBank/DDBJ databases">
        <title>Pseudomonas sp. nov., isolated from mangrove soil.</title>
        <authorList>
            <person name="Chen C."/>
        </authorList>
    </citation>
    <scope>NUCLEOTIDE SEQUENCE [LARGE SCALE GENOMIC DNA]</scope>
    <source>
        <strain evidence="6 7">TC-11</strain>
    </source>
</reference>
<dbReference type="AlphaFoldDB" id="A0A2T5P8Z6"/>
<dbReference type="Gene3D" id="1.20.120.1630">
    <property type="match status" value="1"/>
</dbReference>
<feature type="transmembrane region" description="Helical" evidence="5">
    <location>
        <begin position="60"/>
        <end position="82"/>
    </location>
</feature>
<keyword evidence="6" id="KW-0808">Transferase</keyword>
<keyword evidence="7" id="KW-1185">Reference proteome</keyword>